<organism evidence="1 2">
    <name type="scientific">Pseudomonas oryzihabitans</name>
    <dbReference type="NCBI Taxonomy" id="47885"/>
    <lineage>
        <taxon>Bacteria</taxon>
        <taxon>Pseudomonadati</taxon>
        <taxon>Pseudomonadota</taxon>
        <taxon>Gammaproteobacteria</taxon>
        <taxon>Pseudomonadales</taxon>
        <taxon>Pseudomonadaceae</taxon>
        <taxon>Pseudomonas</taxon>
    </lineage>
</organism>
<evidence type="ECO:0000313" key="1">
    <source>
        <dbReference type="EMBL" id="OAN28467.1"/>
    </source>
</evidence>
<gene>
    <name evidence="1" type="ORF">A4V15_20695</name>
</gene>
<comment type="caution">
    <text evidence="1">The sequence shown here is derived from an EMBL/GenBank/DDBJ whole genome shotgun (WGS) entry which is preliminary data.</text>
</comment>
<dbReference type="RefSeq" id="WP_064308218.1">
    <property type="nucleotide sequence ID" value="NZ_LWCR01000022.1"/>
</dbReference>
<name>A0A178LDF2_9PSED</name>
<sequence>MATETHLIYFSEAAQLREYNGFAVEPSFQTRPGQIPSSVTLYTVVALRNTTGQREVLAEFPLELHAEIFRDMAKATARAL</sequence>
<evidence type="ECO:0000313" key="2">
    <source>
        <dbReference type="Proteomes" id="UP000078356"/>
    </source>
</evidence>
<dbReference type="EMBL" id="LWCR01000022">
    <property type="protein sequence ID" value="OAN28467.1"/>
    <property type="molecule type" value="Genomic_DNA"/>
</dbReference>
<dbReference type="OrthoDB" id="9256094at2"/>
<protein>
    <submittedName>
        <fullName evidence="1">Uncharacterized protein</fullName>
    </submittedName>
</protein>
<dbReference type="Proteomes" id="UP000078356">
    <property type="component" value="Unassembled WGS sequence"/>
</dbReference>
<dbReference type="AlphaFoldDB" id="A0A178LDF2"/>
<accession>A0A178LDF2</accession>
<reference evidence="1 2" key="1">
    <citation type="submission" date="2016-04" db="EMBL/GenBank/DDBJ databases">
        <title>Draft Genome Sequences of Staphylococcus capitis Strain H36, S. capitis Strain H65, S. cohnii Strain H62, S. hominis Strain H69, Mycobacterium iranicum Strain H39, Plantibacter sp. Strain H53, Pseudomonas oryzihabitans Strain H72, and Microbacterium sp. Strain H83, isolated from residential settings.</title>
        <authorList>
            <person name="Lymperopoulou D."/>
            <person name="Adams R.I."/>
            <person name="Lindow S."/>
            <person name="Coil D.A."/>
            <person name="Jospin G."/>
            <person name="Eisen J.A."/>
        </authorList>
    </citation>
    <scope>NUCLEOTIDE SEQUENCE [LARGE SCALE GENOMIC DNA]</scope>
    <source>
        <strain evidence="1 2">H72</strain>
    </source>
</reference>
<proteinExistence type="predicted"/>